<evidence type="ECO:0000313" key="2">
    <source>
        <dbReference type="Proteomes" id="UP001233172"/>
    </source>
</evidence>
<dbReference type="Proteomes" id="UP001233172">
    <property type="component" value="Unassembled WGS sequence"/>
</dbReference>
<gene>
    <name evidence="1" type="ORF">Bpfe_003495</name>
</gene>
<reference evidence="1" key="1">
    <citation type="journal article" date="2023" name="PLoS Negl. Trop. Dis.">
        <title>A genome sequence for Biomphalaria pfeifferi, the major vector snail for the human-infecting parasite Schistosoma mansoni.</title>
        <authorList>
            <person name="Bu L."/>
            <person name="Lu L."/>
            <person name="Laidemitt M.R."/>
            <person name="Zhang S.M."/>
            <person name="Mutuku M."/>
            <person name="Mkoji G."/>
            <person name="Steinauer M."/>
            <person name="Loker E.S."/>
        </authorList>
    </citation>
    <scope>NUCLEOTIDE SEQUENCE</scope>
    <source>
        <strain evidence="1">KasaAsao</strain>
    </source>
</reference>
<sequence>MIVNVANDHVVEITRVTPVHKEWTKSECKGNGQCNHKTCNHIAIRNDVCVFEFSYQISIIHPPSRLLDYTTITDLANYLLRCIFLRSSLVLAARVARVHSKFKPNNDENLMSHFGEVFQIVVDVNGTMDQKVEWKIKNGLHQFFEETSLIRLYANENAPKNGSFVSTYQNSTKGTV</sequence>
<dbReference type="AlphaFoldDB" id="A0AAD8C5P4"/>
<keyword evidence="2" id="KW-1185">Reference proteome</keyword>
<proteinExistence type="predicted"/>
<reference evidence="1" key="2">
    <citation type="submission" date="2023-04" db="EMBL/GenBank/DDBJ databases">
        <authorList>
            <person name="Bu L."/>
            <person name="Lu L."/>
            <person name="Laidemitt M.R."/>
            <person name="Zhang S.M."/>
            <person name="Mutuku M."/>
            <person name="Mkoji G."/>
            <person name="Steinauer M."/>
            <person name="Loker E.S."/>
        </authorList>
    </citation>
    <scope>NUCLEOTIDE SEQUENCE</scope>
    <source>
        <strain evidence="1">KasaAsao</strain>
        <tissue evidence="1">Whole Snail</tissue>
    </source>
</reference>
<organism evidence="1 2">
    <name type="scientific">Biomphalaria pfeifferi</name>
    <name type="common">Bloodfluke planorb</name>
    <name type="synonym">Freshwater snail</name>
    <dbReference type="NCBI Taxonomy" id="112525"/>
    <lineage>
        <taxon>Eukaryota</taxon>
        <taxon>Metazoa</taxon>
        <taxon>Spiralia</taxon>
        <taxon>Lophotrochozoa</taxon>
        <taxon>Mollusca</taxon>
        <taxon>Gastropoda</taxon>
        <taxon>Heterobranchia</taxon>
        <taxon>Euthyneura</taxon>
        <taxon>Panpulmonata</taxon>
        <taxon>Hygrophila</taxon>
        <taxon>Lymnaeoidea</taxon>
        <taxon>Planorbidae</taxon>
        <taxon>Biomphalaria</taxon>
    </lineage>
</organism>
<protein>
    <submittedName>
        <fullName evidence="1">Uncharacterized protein</fullName>
    </submittedName>
</protein>
<accession>A0AAD8C5P4</accession>
<comment type="caution">
    <text evidence="1">The sequence shown here is derived from an EMBL/GenBank/DDBJ whole genome shotgun (WGS) entry which is preliminary data.</text>
</comment>
<evidence type="ECO:0000313" key="1">
    <source>
        <dbReference type="EMBL" id="KAK0066760.1"/>
    </source>
</evidence>
<name>A0AAD8C5P4_BIOPF</name>
<dbReference type="EMBL" id="JASAOG010000009">
    <property type="protein sequence ID" value="KAK0066760.1"/>
    <property type="molecule type" value="Genomic_DNA"/>
</dbReference>